<name>X1HYM1_9ZZZZ</name>
<organism evidence="1">
    <name type="scientific">marine sediment metagenome</name>
    <dbReference type="NCBI Taxonomy" id="412755"/>
    <lineage>
        <taxon>unclassified sequences</taxon>
        <taxon>metagenomes</taxon>
        <taxon>ecological metagenomes</taxon>
    </lineage>
</organism>
<feature type="non-terminal residue" evidence="1">
    <location>
        <position position="1"/>
    </location>
</feature>
<accession>X1HYM1</accession>
<comment type="caution">
    <text evidence="1">The sequence shown here is derived from an EMBL/GenBank/DDBJ whole genome shotgun (WGS) entry which is preliminary data.</text>
</comment>
<gene>
    <name evidence="1" type="ORF">S03H2_46054</name>
</gene>
<reference evidence="1" key="1">
    <citation type="journal article" date="2014" name="Front. Microbiol.">
        <title>High frequency of phylogenetically diverse reductive dehalogenase-homologous genes in deep subseafloor sedimentary metagenomes.</title>
        <authorList>
            <person name="Kawai M."/>
            <person name="Futagami T."/>
            <person name="Toyoda A."/>
            <person name="Takaki Y."/>
            <person name="Nishi S."/>
            <person name="Hori S."/>
            <person name="Arai W."/>
            <person name="Tsubouchi T."/>
            <person name="Morono Y."/>
            <person name="Uchiyama I."/>
            <person name="Ito T."/>
            <person name="Fujiyama A."/>
            <person name="Inagaki F."/>
            <person name="Takami H."/>
        </authorList>
    </citation>
    <scope>NUCLEOTIDE SEQUENCE</scope>
    <source>
        <strain evidence="1">Expedition CK06-06</strain>
    </source>
</reference>
<sequence>ENKSKRLKFESKIISTVSLCDECKTSSNWIGLSSPKEKIRKKWALVS</sequence>
<evidence type="ECO:0000313" key="1">
    <source>
        <dbReference type="EMBL" id="GAH75261.1"/>
    </source>
</evidence>
<dbReference type="AlphaFoldDB" id="X1HYM1"/>
<protein>
    <submittedName>
        <fullName evidence="1">Uncharacterized protein</fullName>
    </submittedName>
</protein>
<proteinExistence type="predicted"/>
<dbReference type="EMBL" id="BARU01028886">
    <property type="protein sequence ID" value="GAH75261.1"/>
    <property type="molecule type" value="Genomic_DNA"/>
</dbReference>